<dbReference type="Proteomes" id="UP000270616">
    <property type="component" value="Unassembled WGS sequence"/>
</dbReference>
<dbReference type="EMBL" id="RKMF01000019">
    <property type="protein sequence ID" value="ROZ61674.1"/>
    <property type="molecule type" value="Genomic_DNA"/>
</dbReference>
<sequence length="235" mass="25730">MGLTRAQKIKRYGEKAGGGSAQGEQSAPNARPSARRNTELPMPEPTEAKRRPGILIAVVMIIGVLLLFYVNVLILPEFAAVAAQGHGLPEWQFTGYDAEWFAGFTQALGQDGPGLYASVHWSTGLLAPLVTAAGWALFFVVYARRGYERISALTVTALFLIVYLLGNVAVDAAVAGPEWTGWVAASSVLMSTRWVLLVVLIFVTASVLLRKVREQLQDFDPVAANDERRRTFRRR</sequence>
<proteinExistence type="predicted"/>
<keyword evidence="2" id="KW-0472">Membrane</keyword>
<keyword evidence="2" id="KW-1133">Transmembrane helix</keyword>
<gene>
    <name evidence="3" type="ORF">EDL96_12575</name>
</gene>
<comment type="caution">
    <text evidence="3">The sequence shown here is derived from an EMBL/GenBank/DDBJ whole genome shotgun (WGS) entry which is preliminary data.</text>
</comment>
<feature type="transmembrane region" description="Helical" evidence="2">
    <location>
        <begin position="150"/>
        <end position="170"/>
    </location>
</feature>
<evidence type="ECO:0000256" key="1">
    <source>
        <dbReference type="SAM" id="MobiDB-lite"/>
    </source>
</evidence>
<accession>A0A3N3ZM32</accession>
<reference evidence="3 4" key="1">
    <citation type="submission" date="2018-10" db="EMBL/GenBank/DDBJ databases">
        <title>Kocuria sp. M5W7-7, whole genome shotgun sequence.</title>
        <authorList>
            <person name="Tuo L."/>
        </authorList>
    </citation>
    <scope>NUCLEOTIDE SEQUENCE [LARGE SCALE GENOMIC DNA]</scope>
    <source>
        <strain evidence="3 4">M5W7-7</strain>
    </source>
</reference>
<evidence type="ECO:0000256" key="2">
    <source>
        <dbReference type="SAM" id="Phobius"/>
    </source>
</evidence>
<dbReference type="OrthoDB" id="4883587at2"/>
<keyword evidence="4" id="KW-1185">Reference proteome</keyword>
<keyword evidence="2" id="KW-0812">Transmembrane</keyword>
<feature type="region of interest" description="Disordered" evidence="1">
    <location>
        <begin position="1"/>
        <end position="46"/>
    </location>
</feature>
<protein>
    <submittedName>
        <fullName evidence="3">Uncharacterized protein</fullName>
    </submittedName>
</protein>
<feature type="transmembrane region" description="Helical" evidence="2">
    <location>
        <begin position="182"/>
        <end position="209"/>
    </location>
</feature>
<evidence type="ECO:0000313" key="4">
    <source>
        <dbReference type="Proteomes" id="UP000270616"/>
    </source>
</evidence>
<feature type="transmembrane region" description="Helical" evidence="2">
    <location>
        <begin position="125"/>
        <end position="143"/>
    </location>
</feature>
<name>A0A3N3ZM32_9MICC</name>
<dbReference type="AlphaFoldDB" id="A0A3N3ZM32"/>
<organism evidence="3 4">
    <name type="scientific">Kocuria soli</name>
    <dbReference type="NCBI Taxonomy" id="2485125"/>
    <lineage>
        <taxon>Bacteria</taxon>
        <taxon>Bacillati</taxon>
        <taxon>Actinomycetota</taxon>
        <taxon>Actinomycetes</taxon>
        <taxon>Micrococcales</taxon>
        <taxon>Micrococcaceae</taxon>
        <taxon>Kocuria</taxon>
    </lineage>
</organism>
<dbReference type="RefSeq" id="WP_123826584.1">
    <property type="nucleotide sequence ID" value="NZ_RKMF01000019.1"/>
</dbReference>
<evidence type="ECO:0000313" key="3">
    <source>
        <dbReference type="EMBL" id="ROZ61674.1"/>
    </source>
</evidence>
<feature type="transmembrane region" description="Helical" evidence="2">
    <location>
        <begin position="54"/>
        <end position="74"/>
    </location>
</feature>